<evidence type="ECO:0008006" key="5">
    <source>
        <dbReference type="Google" id="ProtNLM"/>
    </source>
</evidence>
<dbReference type="SUPFAM" id="SSF50965">
    <property type="entry name" value="Galactose oxidase, central domain"/>
    <property type="match status" value="1"/>
</dbReference>
<organism evidence="3 4">
    <name type="scientific">Orbilia blumenaviensis</name>
    <dbReference type="NCBI Taxonomy" id="1796055"/>
    <lineage>
        <taxon>Eukaryota</taxon>
        <taxon>Fungi</taxon>
        <taxon>Dikarya</taxon>
        <taxon>Ascomycota</taxon>
        <taxon>Pezizomycotina</taxon>
        <taxon>Orbiliomycetes</taxon>
        <taxon>Orbiliales</taxon>
        <taxon>Orbiliaceae</taxon>
        <taxon>Orbilia</taxon>
    </lineage>
</organism>
<dbReference type="AlphaFoldDB" id="A0AAV9U141"/>
<evidence type="ECO:0000256" key="2">
    <source>
        <dbReference type="SAM" id="Phobius"/>
    </source>
</evidence>
<feature type="compositionally biased region" description="Basic and acidic residues" evidence="1">
    <location>
        <begin position="592"/>
        <end position="602"/>
    </location>
</feature>
<feature type="region of interest" description="Disordered" evidence="1">
    <location>
        <begin position="446"/>
        <end position="473"/>
    </location>
</feature>
<feature type="region of interest" description="Disordered" evidence="1">
    <location>
        <begin position="528"/>
        <end position="615"/>
    </location>
</feature>
<dbReference type="Proteomes" id="UP001373714">
    <property type="component" value="Unassembled WGS sequence"/>
</dbReference>
<dbReference type="Gene3D" id="2.120.10.80">
    <property type="entry name" value="Kelch-type beta propeller"/>
    <property type="match status" value="1"/>
</dbReference>
<feature type="transmembrane region" description="Helical" evidence="2">
    <location>
        <begin position="478"/>
        <end position="499"/>
    </location>
</feature>
<name>A0AAV9U141_9PEZI</name>
<feature type="compositionally biased region" description="Low complexity" evidence="1">
    <location>
        <begin position="456"/>
        <end position="471"/>
    </location>
</feature>
<dbReference type="InterPro" id="IPR015915">
    <property type="entry name" value="Kelch-typ_b-propeller"/>
</dbReference>
<feature type="compositionally biased region" description="Pro residues" evidence="1">
    <location>
        <begin position="603"/>
        <end position="615"/>
    </location>
</feature>
<reference evidence="3 4" key="1">
    <citation type="submission" date="2019-10" db="EMBL/GenBank/DDBJ databases">
        <authorList>
            <person name="Palmer J.M."/>
        </authorList>
    </citation>
    <scope>NUCLEOTIDE SEQUENCE [LARGE SCALE GENOMIC DNA]</scope>
    <source>
        <strain evidence="3 4">TWF730</strain>
    </source>
</reference>
<accession>A0AAV9U141</accession>
<dbReference type="EMBL" id="JAVHNS010000016">
    <property type="protein sequence ID" value="KAK6333735.1"/>
    <property type="molecule type" value="Genomic_DNA"/>
</dbReference>
<keyword evidence="2" id="KW-1133">Transmembrane helix</keyword>
<evidence type="ECO:0000256" key="1">
    <source>
        <dbReference type="SAM" id="MobiDB-lite"/>
    </source>
</evidence>
<gene>
    <name evidence="3" type="ORF">TWF730_003918</name>
</gene>
<dbReference type="PANTHER" id="PTHR23244">
    <property type="entry name" value="KELCH REPEAT DOMAIN"/>
    <property type="match status" value="1"/>
</dbReference>
<dbReference type="InterPro" id="IPR011043">
    <property type="entry name" value="Gal_Oxase/kelch_b-propeller"/>
</dbReference>
<proteinExistence type="predicted"/>
<keyword evidence="2" id="KW-0472">Membrane</keyword>
<comment type="caution">
    <text evidence="3">The sequence shown here is derived from an EMBL/GenBank/DDBJ whole genome shotgun (WGS) entry which is preliminary data.</text>
</comment>
<feature type="compositionally biased region" description="Basic and acidic residues" evidence="1">
    <location>
        <begin position="531"/>
        <end position="544"/>
    </location>
</feature>
<evidence type="ECO:0000313" key="4">
    <source>
        <dbReference type="Proteomes" id="UP001373714"/>
    </source>
</evidence>
<protein>
    <recommendedName>
        <fullName evidence="5">Kelch repeat-containing protein</fullName>
    </recommendedName>
</protein>
<keyword evidence="4" id="KW-1185">Reference proteome</keyword>
<dbReference type="PANTHER" id="PTHR23244:SF492">
    <property type="entry name" value="KELCH DOMAIN-CONTAINING PROTEIN-CONTAINING PROTEIN"/>
    <property type="match status" value="1"/>
</dbReference>
<evidence type="ECO:0000313" key="3">
    <source>
        <dbReference type="EMBL" id="KAK6333735.1"/>
    </source>
</evidence>
<keyword evidence="2" id="KW-0812">Transmembrane</keyword>
<sequence length="615" mass="66380">MSTLNVTALDPAEDSCSFFNHAAIIFRDQFYIAQGNAAYKVGSAASSDTITISEGNNPWLRYFSLNESFTVADLGARVSTVASYNNQYNDIPQRKNPIFWNIVRKEYSNNGTRGIMLLTLGHPVLNITAAGRGNEIRFSLASNKTSGPEFGDFDGPSGAFDISSPYSSEESRFFSSRNNYFDEDENVGYIVGGLVDEDPTGTFLSFGSGDWRNSTLPWGVTAGDGAMGALKLNNRTILVYTGGEVDRVNSQFDIARIWDSRSGIWYDQPLTGFQNRIPSPRRGSCTAMVAAPDGSSYQMLMYGGISDDDELPLSELWALNIPSFTWVLLDNSAGGSTARHIPGRRFGSTCHLIKGNKLMIFGGSKLKTVGERSFVSPTDCDINQSAGFFMDLNTVTWLEDYNPEVMDYEVPERIRAVIGGGPTGGATMGQPLDGFADPTLTEILRVPINTSPPDPTSTGPTGSSIPPSESGDSGLPTGAIVGIAIAAVLIAIGGLFFLYRWTRNRKRQITEGDDPNGFIGKAELPAAVPEPSKEAKQDPYKDHQGQTGPPQELGADAISRSELPGGYATAQNVMELPTGDWTHPVELPADVPHAELADRDSRLPPPPDLPKAPQT</sequence>